<dbReference type="InterPro" id="IPR043504">
    <property type="entry name" value="Peptidase_S1_PA_chymotrypsin"/>
</dbReference>
<organism evidence="1">
    <name type="scientific">Trichodesmium erythraeum (strain IMS101)</name>
    <dbReference type="NCBI Taxonomy" id="203124"/>
    <lineage>
        <taxon>Bacteria</taxon>
        <taxon>Bacillati</taxon>
        <taxon>Cyanobacteriota</taxon>
        <taxon>Cyanophyceae</taxon>
        <taxon>Oscillatoriophycideae</taxon>
        <taxon>Oscillatoriales</taxon>
        <taxon>Microcoleaceae</taxon>
        <taxon>Trichodesmium</taxon>
    </lineage>
</organism>
<evidence type="ECO:0000313" key="1">
    <source>
        <dbReference type="EMBL" id="ABG52195.1"/>
    </source>
</evidence>
<dbReference type="HOGENOM" id="CLU_072762_1_0_3"/>
<dbReference type="InterPro" id="IPR009003">
    <property type="entry name" value="Peptidase_S1_PA"/>
</dbReference>
<reference evidence="1" key="1">
    <citation type="submission" date="2006-06" db="EMBL/GenBank/DDBJ databases">
        <title>Complete sequence of Trichodesmium erythraeum IMS101.</title>
        <authorList>
            <consortium name="US DOE Joint Genome Institute"/>
            <person name="Copeland A."/>
            <person name="Lucas S."/>
            <person name="Lapidus A."/>
            <person name="Barry K."/>
            <person name="Detter J.C."/>
            <person name="Glavina del Rio T."/>
            <person name="Hammon N."/>
            <person name="Israni S."/>
            <person name="Dalin E."/>
            <person name="Tice H."/>
            <person name="Pitluck S."/>
            <person name="Kiss H."/>
            <person name="Munk A.C."/>
            <person name="Brettin T."/>
            <person name="Bruce D."/>
            <person name="Han C."/>
            <person name="Tapia R."/>
            <person name="Gilna P."/>
            <person name="Schmutz J."/>
            <person name="Larimer F."/>
            <person name="Land M."/>
            <person name="Hauser L."/>
            <person name="Kyrpides N."/>
            <person name="Kim E."/>
            <person name="Richardson P."/>
        </authorList>
    </citation>
    <scope>NUCLEOTIDE SEQUENCE [LARGE SCALE GENOMIC DNA]</scope>
    <source>
        <strain evidence="1">IMS101</strain>
    </source>
</reference>
<dbReference type="EMBL" id="CP000393">
    <property type="protein sequence ID" value="ABG52195.1"/>
    <property type="molecule type" value="Genomic_DNA"/>
</dbReference>
<dbReference type="STRING" id="203124.Tery_3046"/>
<proteinExistence type="predicted"/>
<gene>
    <name evidence="1" type="ordered locus">Tery_3046</name>
</gene>
<dbReference type="KEGG" id="ter:Tery_3046"/>
<dbReference type="AlphaFoldDB" id="Q10ZX9"/>
<dbReference type="Pfam" id="PF13365">
    <property type="entry name" value="Trypsin_2"/>
    <property type="match status" value="1"/>
</dbReference>
<protein>
    <submittedName>
        <fullName evidence="1">Peptidase S1 and S6, chymotrypsin/Hap</fullName>
    </submittedName>
</protein>
<dbReference type="PANTHER" id="PTHR43019:SF23">
    <property type="entry name" value="PROTEASE DO-LIKE 5, CHLOROPLASTIC"/>
    <property type="match status" value="1"/>
</dbReference>
<name>Q10ZX9_TRIEI</name>
<dbReference type="OrthoDB" id="449254at2"/>
<dbReference type="SUPFAM" id="SSF50494">
    <property type="entry name" value="Trypsin-like serine proteases"/>
    <property type="match status" value="1"/>
</dbReference>
<accession>Q10ZX9</accession>
<sequence>MSLRWLILAVCIGSELFYFSIQTLPKKLPDLESSATQIQSKNCTNCNNFCTIKELKSLAKSITVKIISENGWGSGIILKREKKVYTIVTNQHVLDTNYKSYLIQTPDGLFYQANQIENEGFQGNDLALLKFRSTNSNYTVASLENSATLSPGDKTFAAGFSALEKTQYIELLFTRGKISILSDRPLEKGYQIGYTNLIKKGMSGGPLLNIYGQVVGINGMHAYPLWGDPYVYRDGSQPTESLRQQMSHLAFAIPIETVAKLAPNLHLYKLLSSRKFLLARKRQK</sequence>
<dbReference type="PANTHER" id="PTHR43019">
    <property type="entry name" value="SERINE ENDOPROTEASE DEGS"/>
    <property type="match status" value="1"/>
</dbReference>
<dbReference type="eggNOG" id="COG0265">
    <property type="taxonomic scope" value="Bacteria"/>
</dbReference>
<dbReference type="RefSeq" id="WP_011612548.1">
    <property type="nucleotide sequence ID" value="NC_008312.1"/>
</dbReference>
<dbReference type="Gene3D" id="2.40.10.10">
    <property type="entry name" value="Trypsin-like serine proteases"/>
    <property type="match status" value="2"/>
</dbReference>